<dbReference type="EMBL" id="JADIMU010000049">
    <property type="protein sequence ID" value="MBO8443591.1"/>
    <property type="molecule type" value="Genomic_DNA"/>
</dbReference>
<sequence>MRKILLFSLVVMIMASSFVFADNNYIMANFGYRAGTTFSGMDFNVDWISYFGGGGSGSEGGSSGGFGDLFSGLFHSSDPLRPERYTPEYYTPHEYQATSSASLFGHGLGSASEETSGQSGTIGIHAGLSLGSVKAYDWNYDSYESTSSFNMGLQLGASFRQFLFGGDFFLYEHAGIEVGYPNMMFGVYGDVGFAWQLGGFTLLAGERLSLGLGGIDDSMSYDNAASTGFAISSVTYTGLGFSF</sequence>
<feature type="chain" id="PRO_5038504405" description="Outer membrane protein beta-barrel domain-containing protein" evidence="1">
    <location>
        <begin position="22"/>
        <end position="243"/>
    </location>
</feature>
<dbReference type="AlphaFoldDB" id="A0A9D9EBN8"/>
<evidence type="ECO:0000256" key="1">
    <source>
        <dbReference type="SAM" id="SignalP"/>
    </source>
</evidence>
<gene>
    <name evidence="2" type="ORF">IAC42_07540</name>
</gene>
<evidence type="ECO:0008006" key="4">
    <source>
        <dbReference type="Google" id="ProtNLM"/>
    </source>
</evidence>
<comment type="caution">
    <text evidence="2">The sequence shown here is derived from an EMBL/GenBank/DDBJ whole genome shotgun (WGS) entry which is preliminary data.</text>
</comment>
<feature type="signal peptide" evidence="1">
    <location>
        <begin position="1"/>
        <end position="21"/>
    </location>
</feature>
<organism evidence="2 3">
    <name type="scientific">Candidatus Aphodenecus pullistercoris</name>
    <dbReference type="NCBI Taxonomy" id="2840669"/>
    <lineage>
        <taxon>Bacteria</taxon>
        <taxon>Pseudomonadati</taxon>
        <taxon>Spirochaetota</taxon>
        <taxon>Spirochaetia</taxon>
        <taxon>Spirochaetales</taxon>
        <taxon>Candidatus Aphodenecus</taxon>
    </lineage>
</organism>
<evidence type="ECO:0000313" key="3">
    <source>
        <dbReference type="Proteomes" id="UP000823633"/>
    </source>
</evidence>
<name>A0A9D9EBN8_9SPIR</name>
<evidence type="ECO:0000313" key="2">
    <source>
        <dbReference type="EMBL" id="MBO8443591.1"/>
    </source>
</evidence>
<accession>A0A9D9EBN8</accession>
<dbReference type="Proteomes" id="UP000823633">
    <property type="component" value="Unassembled WGS sequence"/>
</dbReference>
<proteinExistence type="predicted"/>
<keyword evidence="1" id="KW-0732">Signal</keyword>
<protein>
    <recommendedName>
        <fullName evidence="4">Outer membrane protein beta-barrel domain-containing protein</fullName>
    </recommendedName>
</protein>
<reference evidence="2" key="2">
    <citation type="journal article" date="2021" name="PeerJ">
        <title>Extensive microbial diversity within the chicken gut microbiome revealed by metagenomics and culture.</title>
        <authorList>
            <person name="Gilroy R."/>
            <person name="Ravi A."/>
            <person name="Getino M."/>
            <person name="Pursley I."/>
            <person name="Horton D.L."/>
            <person name="Alikhan N.F."/>
            <person name="Baker D."/>
            <person name="Gharbi K."/>
            <person name="Hall N."/>
            <person name="Watson M."/>
            <person name="Adriaenssens E.M."/>
            <person name="Foster-Nyarko E."/>
            <person name="Jarju S."/>
            <person name="Secka A."/>
            <person name="Antonio M."/>
            <person name="Oren A."/>
            <person name="Chaudhuri R.R."/>
            <person name="La Ragione R."/>
            <person name="Hildebrand F."/>
            <person name="Pallen M.J."/>
        </authorList>
    </citation>
    <scope>NUCLEOTIDE SEQUENCE</scope>
    <source>
        <strain evidence="2">11167</strain>
    </source>
</reference>
<reference evidence="2" key="1">
    <citation type="submission" date="2020-10" db="EMBL/GenBank/DDBJ databases">
        <authorList>
            <person name="Gilroy R."/>
        </authorList>
    </citation>
    <scope>NUCLEOTIDE SEQUENCE</scope>
    <source>
        <strain evidence="2">11167</strain>
    </source>
</reference>